<evidence type="ECO:0000313" key="1">
    <source>
        <dbReference type="EMBL" id="KAA0046288.1"/>
    </source>
</evidence>
<dbReference type="EMBL" id="SSTE01014121">
    <property type="protein sequence ID" value="KAA0046288.1"/>
    <property type="molecule type" value="Genomic_DNA"/>
</dbReference>
<dbReference type="Proteomes" id="UP000321393">
    <property type="component" value="Unassembled WGS sequence"/>
</dbReference>
<dbReference type="GO" id="GO:0008233">
    <property type="term" value="F:peptidase activity"/>
    <property type="evidence" value="ECO:0007669"/>
    <property type="project" value="UniProtKB-KW"/>
</dbReference>
<name>A0A5A7TTU5_CUCMM</name>
<accession>A0A5A7TTU5</accession>
<gene>
    <name evidence="1" type="ORF">E6C27_scaffold384G00050</name>
</gene>
<dbReference type="AlphaFoldDB" id="A0A5A7TTU5"/>
<keyword evidence="1" id="KW-0378">Hydrolase</keyword>
<comment type="caution">
    <text evidence="1">The sequence shown here is derived from an EMBL/GenBank/DDBJ whole genome shotgun (WGS) entry which is preliminary data.</text>
</comment>
<sequence length="407" mass="44803">MLLYPIRVKYWNKIWSYLSSLEGIKELTFKFSGSAAGLFGDSFPFLGVDSIEGHNRISGKGFPTTGPRIEAGNVVIHRGLHVSNATASCSLCAIRCKELITDRPRCRMFDGLVCTEGLIGASFGSTRLICASFESTRLICASFGSTRLIGVSFGITRLICVFYGTTRLLCRVRAQRGADRRGEGRMREGHMDASDFLIASADGSLVVVREMPPRRGARRGGRGGRGRGAGHVQPEVQHVAQAIDPAAPVTHADLAAMEQRFRDLIMQMREQQPPAPPAPALAPAPAPAPATALVPVAPQVVSDQLSAEAKHLRDFRKYNPTTVDGSLEDPTRAQLWLSSLETIFRYMKCPEDQKVQCAVFMLTDRGTAWWETTERMLGGDVSQITWQQFKESFYAKFFSASLRDAKR</sequence>
<evidence type="ECO:0000313" key="2">
    <source>
        <dbReference type="Proteomes" id="UP000321393"/>
    </source>
</evidence>
<proteinExistence type="predicted"/>
<dbReference type="GO" id="GO:0006508">
    <property type="term" value="P:proteolysis"/>
    <property type="evidence" value="ECO:0007669"/>
    <property type="project" value="UniProtKB-KW"/>
</dbReference>
<reference evidence="1 2" key="1">
    <citation type="submission" date="2019-08" db="EMBL/GenBank/DDBJ databases">
        <title>Draft genome sequences of two oriental melons (Cucumis melo L. var makuwa).</title>
        <authorList>
            <person name="Kwon S.-Y."/>
        </authorList>
    </citation>
    <scope>NUCLEOTIDE SEQUENCE [LARGE SCALE GENOMIC DNA]</scope>
    <source>
        <strain evidence="2">cv. SW 3</strain>
        <tissue evidence="1">Leaf</tissue>
    </source>
</reference>
<protein>
    <submittedName>
        <fullName evidence="1">Gag protease polyprotein</fullName>
    </submittedName>
</protein>
<organism evidence="1 2">
    <name type="scientific">Cucumis melo var. makuwa</name>
    <name type="common">Oriental melon</name>
    <dbReference type="NCBI Taxonomy" id="1194695"/>
    <lineage>
        <taxon>Eukaryota</taxon>
        <taxon>Viridiplantae</taxon>
        <taxon>Streptophyta</taxon>
        <taxon>Embryophyta</taxon>
        <taxon>Tracheophyta</taxon>
        <taxon>Spermatophyta</taxon>
        <taxon>Magnoliopsida</taxon>
        <taxon>eudicotyledons</taxon>
        <taxon>Gunneridae</taxon>
        <taxon>Pentapetalae</taxon>
        <taxon>rosids</taxon>
        <taxon>fabids</taxon>
        <taxon>Cucurbitales</taxon>
        <taxon>Cucurbitaceae</taxon>
        <taxon>Benincaseae</taxon>
        <taxon>Cucumis</taxon>
    </lineage>
</organism>
<keyword evidence="1" id="KW-0645">Protease</keyword>